<dbReference type="OrthoDB" id="10533041at2759"/>
<organism evidence="2 3">
    <name type="scientific">Lasiodiplodia theobromae</name>
    <dbReference type="NCBI Taxonomy" id="45133"/>
    <lineage>
        <taxon>Eukaryota</taxon>
        <taxon>Fungi</taxon>
        <taxon>Dikarya</taxon>
        <taxon>Ascomycota</taxon>
        <taxon>Pezizomycotina</taxon>
        <taxon>Dothideomycetes</taxon>
        <taxon>Dothideomycetes incertae sedis</taxon>
        <taxon>Botryosphaeriales</taxon>
        <taxon>Botryosphaeriaceae</taxon>
        <taxon>Lasiodiplodia</taxon>
    </lineage>
</organism>
<gene>
    <name evidence="2" type="ORF">DBV05_g8410</name>
</gene>
<feature type="transmembrane region" description="Helical" evidence="1">
    <location>
        <begin position="27"/>
        <end position="48"/>
    </location>
</feature>
<protein>
    <submittedName>
        <fullName evidence="2">Uncharacterized protein</fullName>
    </submittedName>
</protein>
<keyword evidence="1" id="KW-0812">Transmembrane</keyword>
<evidence type="ECO:0000313" key="3">
    <source>
        <dbReference type="Proteomes" id="UP000325902"/>
    </source>
</evidence>
<accession>A0A5N5D5A3</accession>
<reference evidence="2 3" key="1">
    <citation type="journal article" date="2019" name="Sci. Rep.">
        <title>A multi-omics analysis of the grapevine pathogen Lasiodiplodia theobromae reveals that temperature affects the expression of virulence- and pathogenicity-related genes.</title>
        <authorList>
            <person name="Felix C."/>
            <person name="Meneses R."/>
            <person name="Goncalves M.F.M."/>
            <person name="Tilleman L."/>
            <person name="Duarte A.S."/>
            <person name="Jorrin-Novo J.V."/>
            <person name="Van de Peer Y."/>
            <person name="Deforce D."/>
            <person name="Van Nieuwerburgh F."/>
            <person name="Esteves A.C."/>
            <person name="Alves A."/>
        </authorList>
    </citation>
    <scope>NUCLEOTIDE SEQUENCE [LARGE SCALE GENOMIC DNA]</scope>
    <source>
        <strain evidence="2 3">LA-SOL3</strain>
    </source>
</reference>
<evidence type="ECO:0000313" key="2">
    <source>
        <dbReference type="EMBL" id="KAB2572936.1"/>
    </source>
</evidence>
<keyword evidence="1" id="KW-0472">Membrane</keyword>
<keyword evidence="3" id="KW-1185">Reference proteome</keyword>
<evidence type="ECO:0000256" key="1">
    <source>
        <dbReference type="SAM" id="Phobius"/>
    </source>
</evidence>
<dbReference type="Proteomes" id="UP000325902">
    <property type="component" value="Unassembled WGS sequence"/>
</dbReference>
<proteinExistence type="predicted"/>
<dbReference type="AlphaFoldDB" id="A0A5N5D5A3"/>
<sequence>MTFSSPHDAETPSNDQPATMELSNNEIFIALFFGFVALIVMAMIIVYFRKKHLKKVNEKLRAKHANMAQAV</sequence>
<keyword evidence="1" id="KW-1133">Transmembrane helix</keyword>
<name>A0A5N5D5A3_9PEZI</name>
<dbReference type="EMBL" id="VCHE01000068">
    <property type="protein sequence ID" value="KAB2572936.1"/>
    <property type="molecule type" value="Genomic_DNA"/>
</dbReference>
<comment type="caution">
    <text evidence="2">The sequence shown here is derived from an EMBL/GenBank/DDBJ whole genome shotgun (WGS) entry which is preliminary data.</text>
</comment>